<sequence>HQPQTLRFQFTSASYKRMQVMRFTVEEINNSTELLPGVNLGYEIFDYCSDIGSLLSAVDFLACGNSIHTGAKRACRPKVISVTGPFGSTETITVSQLFLFNHLPIVTHGATSVQLSNRERFPSFFRTSPSDKFQVQAIVQILKEFKWNWVAFIGGDTDYSRDALRVFESEARLANVCLAYQGIISVKDDLQHENVLKVINEKNIGVVVLFAHIEHVTSFLRVAIKKKVRKFWIGSEAWSLSTELVKENNIDSIGTVLGVNLQQMGPLNGLSEFIRKSLNSTQSPPPDSSETCGQRSDPNNCIPCKDYEWSSNRSTSCQNRTVVFLRYDQPVSIVLSLATIFTILLCGCTLVLFACHYDTPVVKSAGGKMSLLILCFLGLSSISIFFFIGQPSPTSCNLGITTFLVFYTATMSCLTVRAFQIVSVFKMATRLPRAYEFWVKHGGQWVIVSICTITQVFLSILWMSISGPQPFQMKPNREIVLLCTVGNYYFLYAMFTLVGLLSVLCFSFSYMGTDLPKNYNEGKAVTFCLLIFFISWTLFLTLFYVLEPKYISTIIQFSIFFSVFGVLLGYFGPKCYIIIFKPERNTAAYFQAAIHTYTQQTR</sequence>
<feature type="transmembrane region" description="Helical" evidence="11">
    <location>
        <begin position="524"/>
        <end position="544"/>
    </location>
</feature>
<accession>A0A8M1KCE5</accession>
<reference evidence="14" key="1">
    <citation type="submission" date="2025-08" db="UniProtKB">
        <authorList>
            <consortium name="RefSeq"/>
        </authorList>
    </citation>
    <scope>IDENTIFICATION</scope>
</reference>
<evidence type="ECO:0000256" key="10">
    <source>
        <dbReference type="ARBA" id="ARBA00023224"/>
    </source>
</evidence>
<dbReference type="OrthoDB" id="5984008at2759"/>
<keyword evidence="2" id="KW-1003">Cell membrane</keyword>
<organism evidence="13 14">
    <name type="scientific">Clupea harengus</name>
    <name type="common">Atlantic herring</name>
    <dbReference type="NCBI Taxonomy" id="7950"/>
    <lineage>
        <taxon>Eukaryota</taxon>
        <taxon>Metazoa</taxon>
        <taxon>Chordata</taxon>
        <taxon>Craniata</taxon>
        <taxon>Vertebrata</taxon>
        <taxon>Euteleostomi</taxon>
        <taxon>Actinopterygii</taxon>
        <taxon>Neopterygii</taxon>
        <taxon>Teleostei</taxon>
        <taxon>Clupei</taxon>
        <taxon>Clupeiformes</taxon>
        <taxon>Clupeoidei</taxon>
        <taxon>Clupeidae</taxon>
        <taxon>Clupea</taxon>
    </lineage>
</organism>
<name>A0A8M1KCE5_CLUHA</name>
<dbReference type="GeneID" id="105900248"/>
<proteinExistence type="predicted"/>
<feature type="transmembrane region" description="Helical" evidence="11">
    <location>
        <begin position="445"/>
        <end position="465"/>
    </location>
</feature>
<keyword evidence="8" id="KW-0675">Receptor</keyword>
<dbReference type="AlphaFoldDB" id="A0A8M1KCE5"/>
<dbReference type="FunFam" id="3.40.50.2300:FF:000016">
    <property type="entry name" value="Taste 1 receptor member 2"/>
    <property type="match status" value="1"/>
</dbReference>
<dbReference type="PANTHER" id="PTHR24061:SF441">
    <property type="entry name" value="TASTE RECEPTOR TYPE 1 MEMBER 2B-RELATED"/>
    <property type="match status" value="1"/>
</dbReference>
<dbReference type="RefSeq" id="XP_042559589.1">
    <property type="nucleotide sequence ID" value="XM_042703655.1"/>
</dbReference>
<dbReference type="GO" id="GO:0004930">
    <property type="term" value="F:G protein-coupled receptor activity"/>
    <property type="evidence" value="ECO:0007669"/>
    <property type="project" value="UniProtKB-KW"/>
</dbReference>
<evidence type="ECO:0000256" key="3">
    <source>
        <dbReference type="ARBA" id="ARBA00022692"/>
    </source>
</evidence>
<evidence type="ECO:0000313" key="13">
    <source>
        <dbReference type="Proteomes" id="UP000515152"/>
    </source>
</evidence>
<dbReference type="Pfam" id="PF00003">
    <property type="entry name" value="7tm_3"/>
    <property type="match status" value="1"/>
</dbReference>
<dbReference type="KEGG" id="char:105900248"/>
<evidence type="ECO:0000256" key="6">
    <source>
        <dbReference type="ARBA" id="ARBA00023040"/>
    </source>
</evidence>
<dbReference type="PROSITE" id="PS50259">
    <property type="entry name" value="G_PROTEIN_RECEP_F3_4"/>
    <property type="match status" value="1"/>
</dbReference>
<keyword evidence="10" id="KW-0807">Transducer</keyword>
<dbReference type="GO" id="GO:0005886">
    <property type="term" value="C:plasma membrane"/>
    <property type="evidence" value="ECO:0007669"/>
    <property type="project" value="UniProtKB-SubCell"/>
</dbReference>
<evidence type="ECO:0000313" key="14">
    <source>
        <dbReference type="RefSeq" id="XP_042559589.1"/>
    </source>
</evidence>
<feature type="domain" description="G-protein coupled receptors family 3 profile" evidence="12">
    <location>
        <begin position="331"/>
        <end position="594"/>
    </location>
</feature>
<keyword evidence="5 11" id="KW-1133">Transmembrane helix</keyword>
<feature type="non-terminal residue" evidence="14">
    <location>
        <position position="1"/>
    </location>
</feature>
<keyword evidence="3 11" id="KW-0812">Transmembrane</keyword>
<evidence type="ECO:0000256" key="1">
    <source>
        <dbReference type="ARBA" id="ARBA00004651"/>
    </source>
</evidence>
<dbReference type="InterPro" id="IPR001828">
    <property type="entry name" value="ANF_lig-bd_rcpt"/>
</dbReference>
<keyword evidence="4" id="KW-0732">Signal</keyword>
<feature type="transmembrane region" description="Helical" evidence="11">
    <location>
        <begin position="400"/>
        <end position="425"/>
    </location>
</feature>
<evidence type="ECO:0000256" key="4">
    <source>
        <dbReference type="ARBA" id="ARBA00022729"/>
    </source>
</evidence>
<comment type="subcellular location">
    <subcellularLocation>
        <location evidence="1">Cell membrane</location>
        <topology evidence="1">Multi-pass membrane protein</topology>
    </subcellularLocation>
</comment>
<dbReference type="PANTHER" id="PTHR24061">
    <property type="entry name" value="CALCIUM-SENSING RECEPTOR-RELATED"/>
    <property type="match status" value="1"/>
</dbReference>
<feature type="transmembrane region" description="Helical" evidence="11">
    <location>
        <begin position="489"/>
        <end position="512"/>
    </location>
</feature>
<evidence type="ECO:0000256" key="11">
    <source>
        <dbReference type="SAM" id="Phobius"/>
    </source>
</evidence>
<dbReference type="Pfam" id="PF01094">
    <property type="entry name" value="ANF_receptor"/>
    <property type="match status" value="1"/>
</dbReference>
<keyword evidence="6" id="KW-0297">G-protein coupled receptor</keyword>
<dbReference type="InterPro" id="IPR000068">
    <property type="entry name" value="GPCR_3_Ca_sens_rcpt-rel"/>
</dbReference>
<feature type="transmembrane region" description="Helical" evidence="11">
    <location>
        <begin position="550"/>
        <end position="571"/>
    </location>
</feature>
<evidence type="ECO:0000256" key="7">
    <source>
        <dbReference type="ARBA" id="ARBA00023136"/>
    </source>
</evidence>
<keyword evidence="9" id="KW-0325">Glycoprotein</keyword>
<dbReference type="InterPro" id="IPR017978">
    <property type="entry name" value="GPCR_3_C"/>
</dbReference>
<feature type="transmembrane region" description="Helical" evidence="11">
    <location>
        <begin position="333"/>
        <end position="357"/>
    </location>
</feature>
<keyword evidence="7 11" id="KW-0472">Membrane</keyword>
<evidence type="ECO:0000256" key="9">
    <source>
        <dbReference type="ARBA" id="ARBA00023180"/>
    </source>
</evidence>
<evidence type="ECO:0000256" key="8">
    <source>
        <dbReference type="ARBA" id="ARBA00023170"/>
    </source>
</evidence>
<feature type="transmembrane region" description="Helical" evidence="11">
    <location>
        <begin position="369"/>
        <end position="388"/>
    </location>
</feature>
<evidence type="ECO:0000256" key="2">
    <source>
        <dbReference type="ARBA" id="ARBA00022475"/>
    </source>
</evidence>
<keyword evidence="13" id="KW-1185">Reference proteome</keyword>
<gene>
    <name evidence="14" type="primary">LOC105900248</name>
</gene>
<protein>
    <submittedName>
        <fullName evidence="14">Taste receptor type 1 member 1-like</fullName>
    </submittedName>
</protein>
<evidence type="ECO:0000256" key="5">
    <source>
        <dbReference type="ARBA" id="ARBA00022989"/>
    </source>
</evidence>
<dbReference type="Proteomes" id="UP000515152">
    <property type="component" value="Chromosome 24"/>
</dbReference>
<evidence type="ECO:0000259" key="12">
    <source>
        <dbReference type="PROSITE" id="PS50259"/>
    </source>
</evidence>